<dbReference type="PROSITE" id="PS51292">
    <property type="entry name" value="ZF_RING_CH"/>
    <property type="match status" value="1"/>
</dbReference>
<evidence type="ECO:0000313" key="8">
    <source>
        <dbReference type="Proteomes" id="UP001279734"/>
    </source>
</evidence>
<proteinExistence type="predicted"/>
<evidence type="ECO:0000256" key="3">
    <source>
        <dbReference type="ARBA" id="ARBA00022833"/>
    </source>
</evidence>
<dbReference type="EMBL" id="BSYO01000015">
    <property type="protein sequence ID" value="GMH15382.1"/>
    <property type="molecule type" value="Genomic_DNA"/>
</dbReference>
<protein>
    <recommendedName>
        <fullName evidence="6">RING-CH-type domain-containing protein</fullName>
    </recommendedName>
</protein>
<evidence type="ECO:0000313" key="7">
    <source>
        <dbReference type="EMBL" id="GMH15382.1"/>
    </source>
</evidence>
<evidence type="ECO:0000256" key="5">
    <source>
        <dbReference type="SAM" id="Phobius"/>
    </source>
</evidence>
<accession>A0AAD3SQT3</accession>
<reference evidence="7" key="1">
    <citation type="submission" date="2023-05" db="EMBL/GenBank/DDBJ databases">
        <title>Nepenthes gracilis genome sequencing.</title>
        <authorList>
            <person name="Fukushima K."/>
        </authorList>
    </citation>
    <scope>NUCLEOTIDE SEQUENCE</scope>
    <source>
        <strain evidence="7">SING2019-196</strain>
    </source>
</reference>
<dbReference type="SMART" id="SM00744">
    <property type="entry name" value="RINGv"/>
    <property type="match status" value="1"/>
</dbReference>
<feature type="region of interest" description="Disordered" evidence="4">
    <location>
        <begin position="23"/>
        <end position="60"/>
    </location>
</feature>
<comment type="caution">
    <text evidence="7">The sequence shown here is derived from an EMBL/GenBank/DDBJ whole genome shotgun (WGS) entry which is preliminary data.</text>
</comment>
<sequence>MPTIDKSYVVDIEQGCRQRSAAAASAVSDDNDSSFLYSDAEDGGGSSDDEDGHRCSSWSNNTEIGGVSDKRRRSSVSGCSMEVDLESAVVERKVHLGKVKRDCRICHLSFDGSNTESGFLIELGCSCKEDLAAAHKQCAETWFKIRGNKTCEICGSVALNVAGATNVELTEQWNDSNDAVATAAPRTHQAEARNFWQGHRFLNFLLACVVFAFVISWLFHFNVPS</sequence>
<gene>
    <name evidence="7" type="ORF">Nepgr_017223</name>
</gene>
<name>A0AAD3SQT3_NEPGR</name>
<dbReference type="InterPro" id="IPR011016">
    <property type="entry name" value="Znf_RING-CH"/>
</dbReference>
<feature type="domain" description="RING-CH-type" evidence="6">
    <location>
        <begin position="95"/>
        <end position="161"/>
    </location>
</feature>
<evidence type="ECO:0000256" key="1">
    <source>
        <dbReference type="ARBA" id="ARBA00022723"/>
    </source>
</evidence>
<feature type="compositionally biased region" description="Acidic residues" evidence="4">
    <location>
        <begin position="39"/>
        <end position="50"/>
    </location>
</feature>
<evidence type="ECO:0000256" key="4">
    <source>
        <dbReference type="SAM" id="MobiDB-lite"/>
    </source>
</evidence>
<keyword evidence="2" id="KW-0863">Zinc-finger</keyword>
<dbReference type="GO" id="GO:0008270">
    <property type="term" value="F:zinc ion binding"/>
    <property type="evidence" value="ECO:0007669"/>
    <property type="project" value="UniProtKB-KW"/>
</dbReference>
<evidence type="ECO:0000256" key="2">
    <source>
        <dbReference type="ARBA" id="ARBA00022771"/>
    </source>
</evidence>
<keyword evidence="5" id="KW-0472">Membrane</keyword>
<keyword evidence="8" id="KW-1185">Reference proteome</keyword>
<dbReference type="SUPFAM" id="SSF57850">
    <property type="entry name" value="RING/U-box"/>
    <property type="match status" value="1"/>
</dbReference>
<dbReference type="PANTHER" id="PTHR46214">
    <property type="entry name" value="ZINC FINGER, RING-CH-TYPE"/>
    <property type="match status" value="1"/>
</dbReference>
<keyword evidence="5" id="KW-0812">Transmembrane</keyword>
<dbReference type="InterPro" id="IPR013083">
    <property type="entry name" value="Znf_RING/FYVE/PHD"/>
</dbReference>
<dbReference type="Proteomes" id="UP001279734">
    <property type="component" value="Unassembled WGS sequence"/>
</dbReference>
<keyword evidence="1" id="KW-0479">Metal-binding</keyword>
<dbReference type="PANTHER" id="PTHR46214:SF30">
    <property type="entry name" value="OS01G0850200 PROTEIN"/>
    <property type="match status" value="1"/>
</dbReference>
<organism evidence="7 8">
    <name type="scientific">Nepenthes gracilis</name>
    <name type="common">Slender pitcher plant</name>
    <dbReference type="NCBI Taxonomy" id="150966"/>
    <lineage>
        <taxon>Eukaryota</taxon>
        <taxon>Viridiplantae</taxon>
        <taxon>Streptophyta</taxon>
        <taxon>Embryophyta</taxon>
        <taxon>Tracheophyta</taxon>
        <taxon>Spermatophyta</taxon>
        <taxon>Magnoliopsida</taxon>
        <taxon>eudicotyledons</taxon>
        <taxon>Gunneridae</taxon>
        <taxon>Pentapetalae</taxon>
        <taxon>Caryophyllales</taxon>
        <taxon>Nepenthaceae</taxon>
        <taxon>Nepenthes</taxon>
    </lineage>
</organism>
<keyword evidence="5" id="KW-1133">Transmembrane helix</keyword>
<keyword evidence="3" id="KW-0862">Zinc</keyword>
<dbReference type="Pfam" id="PF12906">
    <property type="entry name" value="RINGv"/>
    <property type="match status" value="1"/>
</dbReference>
<dbReference type="AlphaFoldDB" id="A0AAD3SQT3"/>
<evidence type="ECO:0000259" key="6">
    <source>
        <dbReference type="PROSITE" id="PS51292"/>
    </source>
</evidence>
<feature type="transmembrane region" description="Helical" evidence="5">
    <location>
        <begin position="201"/>
        <end position="219"/>
    </location>
</feature>
<dbReference type="Gene3D" id="3.30.40.10">
    <property type="entry name" value="Zinc/RING finger domain, C3HC4 (zinc finger)"/>
    <property type="match status" value="1"/>
</dbReference>